<dbReference type="KEGG" id="nah:F5544_03660"/>
<name>A0A6G9Y6E8_9NOCA</name>
<dbReference type="Proteomes" id="UP000503540">
    <property type="component" value="Chromosome"/>
</dbReference>
<gene>
    <name evidence="1" type="ORF">F5544_03660</name>
</gene>
<reference evidence="1 2" key="1">
    <citation type="journal article" date="2019" name="ACS Chem. Biol.">
        <title>Identification and Mobilization of a Cryptic Antibiotic Biosynthesis Gene Locus from a Human-Pathogenic Nocardia Isolate.</title>
        <authorList>
            <person name="Herisse M."/>
            <person name="Ishida K."/>
            <person name="Porter J.L."/>
            <person name="Howden B."/>
            <person name="Hertweck C."/>
            <person name="Stinear T.P."/>
            <person name="Pidot S.J."/>
        </authorList>
    </citation>
    <scope>NUCLEOTIDE SEQUENCE [LARGE SCALE GENOMIC DNA]</scope>
    <source>
        <strain evidence="1 2">AUSMDU00012717</strain>
    </source>
</reference>
<proteinExistence type="predicted"/>
<dbReference type="PROSITE" id="PS51257">
    <property type="entry name" value="PROKAR_LIPOPROTEIN"/>
    <property type="match status" value="1"/>
</dbReference>
<protein>
    <submittedName>
        <fullName evidence="1">Uncharacterized protein</fullName>
    </submittedName>
</protein>
<dbReference type="RefSeq" id="WP_167471861.1">
    <property type="nucleotide sequence ID" value="NZ_CP046172.1"/>
</dbReference>
<keyword evidence="2" id="KW-1185">Reference proteome</keyword>
<evidence type="ECO:0000313" key="2">
    <source>
        <dbReference type="Proteomes" id="UP000503540"/>
    </source>
</evidence>
<organism evidence="1 2">
    <name type="scientific">Nocardia arthritidis</name>
    <dbReference type="NCBI Taxonomy" id="228602"/>
    <lineage>
        <taxon>Bacteria</taxon>
        <taxon>Bacillati</taxon>
        <taxon>Actinomycetota</taxon>
        <taxon>Actinomycetes</taxon>
        <taxon>Mycobacteriales</taxon>
        <taxon>Nocardiaceae</taxon>
        <taxon>Nocardia</taxon>
    </lineage>
</organism>
<dbReference type="AlphaFoldDB" id="A0A6G9Y6E8"/>
<sequence>MIEKRTRWGLLAIFVAAGTIAAGIVACGRSDTPTGIALVNADKGPTGAKVVQALQDAGGYDWTAAKPGEADIKDYAAVITLPDDLTTSMGTLAGPDPKRAKVTVNTHKGADRDLVNGAVTEVQHRIGAAGVDAALSAAAQARTQMTQVQFTAQLLNMGVKAAAAGADQFSSGADQMLGFLDFAKSGAAQLTSAITLLNNTVSGAAAQANQLADALGSTGVTINQVSQTAGAVTTGLDQVLPLLKGLPFAGDPTLTGVIAKLQGLRDISSQAGSQLTGLGDLVGASVDPDTDLGTLLRTVVGKLQSASDQLQQGAKLAEGLPQLAEQGGAQLTSAISQLTQGVTQLQGVVGNLSTQTDKAVAALPQRSSGQQSAIAAALTDPVEIVRG</sequence>
<accession>A0A6G9Y6E8</accession>
<evidence type="ECO:0000313" key="1">
    <source>
        <dbReference type="EMBL" id="QIS08646.1"/>
    </source>
</evidence>
<dbReference type="EMBL" id="CP046172">
    <property type="protein sequence ID" value="QIS08646.1"/>
    <property type="molecule type" value="Genomic_DNA"/>
</dbReference>